<name>J1I7T7_9BACT</name>
<evidence type="ECO:0000313" key="2">
    <source>
        <dbReference type="EMBL" id="EJF54498.1"/>
    </source>
</evidence>
<protein>
    <submittedName>
        <fullName evidence="2">Dihydrofolate reductase</fullName>
    </submittedName>
</protein>
<evidence type="ECO:0000313" key="3">
    <source>
        <dbReference type="Proteomes" id="UP000005113"/>
    </source>
</evidence>
<sequence length="186" mass="20822">MLAKKGQISLMKIKLYIAQSLDGYIAGPNGELDWLEEIPNPEQEDFGYTNFYDSIDLLLMGQKTYAAICSFGIDWPYQGKQTFVFSRTKALSSSQPDCRHLNTLDAPTIASLRQLSKKGIWLVGGGALIREFLRLGAIDEMIISIIPRLLGEGIPLFPATYPAVDWQMEKTETFANGIVNLHYTKI</sequence>
<dbReference type="GO" id="GO:0009231">
    <property type="term" value="P:riboflavin biosynthetic process"/>
    <property type="evidence" value="ECO:0007669"/>
    <property type="project" value="InterPro"/>
</dbReference>
<gene>
    <name evidence="2" type="ORF">SapgrDRAFT_2844</name>
</gene>
<dbReference type="Gene3D" id="3.40.430.10">
    <property type="entry name" value="Dihydrofolate Reductase, subunit A"/>
    <property type="match status" value="1"/>
</dbReference>
<feature type="domain" description="Bacterial bifunctional deaminase-reductase C-terminal" evidence="1">
    <location>
        <begin position="13"/>
        <end position="179"/>
    </location>
</feature>
<dbReference type="HOGENOM" id="CLU_043966_4_3_10"/>
<dbReference type="InterPro" id="IPR050765">
    <property type="entry name" value="Riboflavin_Biosynth_HTPR"/>
</dbReference>
<dbReference type="Proteomes" id="UP000005113">
    <property type="component" value="Unassembled WGS sequence"/>
</dbReference>
<proteinExistence type="predicted"/>
<dbReference type="Pfam" id="PF01872">
    <property type="entry name" value="RibD_C"/>
    <property type="match status" value="1"/>
</dbReference>
<evidence type="ECO:0000259" key="1">
    <source>
        <dbReference type="Pfam" id="PF01872"/>
    </source>
</evidence>
<reference evidence="3" key="1">
    <citation type="journal article" date="2012" name="Stand. Genomic Sci.">
        <title>Permanent draft genome sequence of the gliding predator Saprospira grandis strain Sa g1 (= HR1).</title>
        <authorList>
            <person name="Mavromatis K."/>
            <person name="Chertkov O."/>
            <person name="Lapidus A."/>
            <person name="Nolan M."/>
            <person name="Lucas S."/>
            <person name="Tice H."/>
            <person name="Del Rio T.G."/>
            <person name="Cheng J.F."/>
            <person name="Han C."/>
            <person name="Tapia R."/>
            <person name="Bruce D."/>
            <person name="Goodwin L.A."/>
            <person name="Pitluck S."/>
            <person name="Huntemann M."/>
            <person name="Liolios K."/>
            <person name="Pagani I."/>
            <person name="Ivanova N."/>
            <person name="Mikhailova N."/>
            <person name="Pati A."/>
            <person name="Chen A."/>
            <person name="Palaniappan K."/>
            <person name="Land M."/>
            <person name="Brambilla E.M."/>
            <person name="Rohde M."/>
            <person name="Spring S."/>
            <person name="Goker M."/>
            <person name="Detter J.C."/>
            <person name="Bristow J."/>
            <person name="Eisen J.A."/>
            <person name="Markowitz V."/>
            <person name="Hugenholtz P."/>
            <person name="Kyrpides N.C."/>
            <person name="Klenk H.P."/>
            <person name="Woyke T."/>
        </authorList>
    </citation>
    <scope>NUCLEOTIDE SEQUENCE [LARGE SCALE GENOMIC DNA]</scope>
    <source>
        <strain evidence="3">DSM 2844</strain>
    </source>
</reference>
<dbReference type="GO" id="GO:0008703">
    <property type="term" value="F:5-amino-6-(5-phosphoribosylamino)uracil reductase activity"/>
    <property type="evidence" value="ECO:0007669"/>
    <property type="project" value="InterPro"/>
</dbReference>
<dbReference type="AlphaFoldDB" id="J1I7T7"/>
<dbReference type="SUPFAM" id="SSF53597">
    <property type="entry name" value="Dihydrofolate reductase-like"/>
    <property type="match status" value="1"/>
</dbReference>
<organism evidence="2 3">
    <name type="scientific">Saprospira grandis DSM 2844</name>
    <dbReference type="NCBI Taxonomy" id="694433"/>
    <lineage>
        <taxon>Bacteria</taxon>
        <taxon>Pseudomonadati</taxon>
        <taxon>Bacteroidota</taxon>
        <taxon>Saprospiria</taxon>
        <taxon>Saprospirales</taxon>
        <taxon>Saprospiraceae</taxon>
        <taxon>Saprospira</taxon>
    </lineage>
</organism>
<dbReference type="InterPro" id="IPR002734">
    <property type="entry name" value="RibDG_C"/>
</dbReference>
<dbReference type="EMBL" id="JH719942">
    <property type="protein sequence ID" value="EJF54498.1"/>
    <property type="molecule type" value="Genomic_DNA"/>
</dbReference>
<dbReference type="InterPro" id="IPR024072">
    <property type="entry name" value="DHFR-like_dom_sf"/>
</dbReference>
<dbReference type="PANTHER" id="PTHR38011:SF11">
    <property type="entry name" value="2,5-DIAMINO-6-RIBOSYLAMINO-4(3H)-PYRIMIDINONE 5'-PHOSPHATE REDUCTASE"/>
    <property type="match status" value="1"/>
</dbReference>
<accession>J1I7T7</accession>
<dbReference type="PANTHER" id="PTHR38011">
    <property type="entry name" value="DIHYDROFOLATE REDUCTASE FAMILY PROTEIN (AFU_ORTHOLOGUE AFUA_8G06820)"/>
    <property type="match status" value="1"/>
</dbReference>